<feature type="signal peptide" evidence="1">
    <location>
        <begin position="1"/>
        <end position="36"/>
    </location>
</feature>
<protein>
    <submittedName>
        <fullName evidence="3">Mg-chelatase subunit ChlD</fullName>
    </submittedName>
</protein>
<dbReference type="RefSeq" id="WP_097153924.1">
    <property type="nucleotide sequence ID" value="NZ_OBEL01000002.1"/>
</dbReference>
<dbReference type="SMART" id="SM00327">
    <property type="entry name" value="VWA"/>
    <property type="match status" value="1"/>
</dbReference>
<accession>A0A285PDS0</accession>
<dbReference type="AlphaFoldDB" id="A0A285PDS0"/>
<dbReference type="InterPro" id="IPR002035">
    <property type="entry name" value="VWF_A"/>
</dbReference>
<evidence type="ECO:0000256" key="1">
    <source>
        <dbReference type="SAM" id="SignalP"/>
    </source>
</evidence>
<evidence type="ECO:0000313" key="4">
    <source>
        <dbReference type="Proteomes" id="UP000219439"/>
    </source>
</evidence>
<feature type="chain" id="PRO_5013307061" evidence="1">
    <location>
        <begin position="37"/>
        <end position="599"/>
    </location>
</feature>
<evidence type="ECO:0000259" key="2">
    <source>
        <dbReference type="PROSITE" id="PS50234"/>
    </source>
</evidence>
<organism evidence="3 4">
    <name type="scientific">Cohaesibacter gelatinilyticus</name>
    <dbReference type="NCBI Taxonomy" id="372072"/>
    <lineage>
        <taxon>Bacteria</taxon>
        <taxon>Pseudomonadati</taxon>
        <taxon>Pseudomonadota</taxon>
        <taxon>Alphaproteobacteria</taxon>
        <taxon>Hyphomicrobiales</taxon>
        <taxon>Cohaesibacteraceae</taxon>
    </lineage>
</organism>
<name>A0A285PDS0_9HYPH</name>
<keyword evidence="1" id="KW-0732">Signal</keyword>
<dbReference type="SUPFAM" id="SSF53300">
    <property type="entry name" value="vWA-like"/>
    <property type="match status" value="1"/>
</dbReference>
<dbReference type="OrthoDB" id="9783818at2"/>
<keyword evidence="4" id="KW-1185">Reference proteome</keyword>
<feature type="domain" description="VWFA" evidence="2">
    <location>
        <begin position="43"/>
        <end position="228"/>
    </location>
</feature>
<dbReference type="Gene3D" id="3.40.50.410">
    <property type="entry name" value="von Willebrand factor, type A domain"/>
    <property type="match status" value="1"/>
</dbReference>
<dbReference type="PROSITE" id="PS50234">
    <property type="entry name" value="VWFA"/>
    <property type="match status" value="1"/>
</dbReference>
<proteinExistence type="predicted"/>
<dbReference type="InterPro" id="IPR036465">
    <property type="entry name" value="vWFA_dom_sf"/>
</dbReference>
<evidence type="ECO:0000313" key="3">
    <source>
        <dbReference type="EMBL" id="SNZ19588.1"/>
    </source>
</evidence>
<gene>
    <name evidence="3" type="ORF">SAMN06265368_2678</name>
</gene>
<sequence length="599" mass="65573">MFIKAHSFMVPVRTVAASIATICLTLGAGHVSSARAQVQPNNEVLFVLDGSNSMWGQINGQSKISIAKDVMTDLISDWDAKVPVGLMIYGHRRKKDCQDIELVSMPGKVDRKRLISKVQSIKPQGKTPISLSLTMAHAQLLLKNLGKFPKPKSSLVLVSDGLETCGSDPCANIDKREVNDPGTEVHVIGFDLTDAESKALRCIADKSGGKFFRANNANELQKALHESVKIASGGQPSAPLQPAPPVPAATPAKPKPALLLYGKLCESCKRLEPLDVNWTIQGETGKQIYYGLGVLYPRHPKLAPGTYKVKARYKSSVLVRDAELVIGKDGKQVGAVNLKGGAASMFAYATDEKTIAANPIFYQFHPMKNGKASGKALDEAVVSKEPVWLPAGRYKVVASHDQIKESTEIEIFPGETTTYDFDMRVGYFQPSAVLAEGGKPLGRFMDYAIFKTEADAKTKRTIDNIGFMLGTFKKKKPLKPGRYYVKAMLSYNRGTVVTTKIFPFDIKTNEVTKPVFDMQAGVLDHKVKSKSGKRISNIDYVRESDGKRQAFYNLGSSFATALPKGRYFLRVLTSSGEKYNTKPFEIQANKKTTLEVAVP</sequence>
<reference evidence="3 4" key="1">
    <citation type="submission" date="2017-09" db="EMBL/GenBank/DDBJ databases">
        <authorList>
            <person name="Ehlers B."/>
            <person name="Leendertz F.H."/>
        </authorList>
    </citation>
    <scope>NUCLEOTIDE SEQUENCE [LARGE SCALE GENOMIC DNA]</scope>
    <source>
        <strain evidence="3 4">DSM 18289</strain>
    </source>
</reference>
<dbReference type="Proteomes" id="UP000219439">
    <property type="component" value="Unassembled WGS sequence"/>
</dbReference>
<dbReference type="EMBL" id="OBEL01000002">
    <property type="protein sequence ID" value="SNZ19588.1"/>
    <property type="molecule type" value="Genomic_DNA"/>
</dbReference>
<dbReference type="Pfam" id="PF00092">
    <property type="entry name" value="VWA"/>
    <property type="match status" value="1"/>
</dbReference>